<organism evidence="1 2">
    <name type="scientific">Brucella intermedia 229E</name>
    <dbReference type="NCBI Taxonomy" id="1337887"/>
    <lineage>
        <taxon>Bacteria</taxon>
        <taxon>Pseudomonadati</taxon>
        <taxon>Pseudomonadota</taxon>
        <taxon>Alphaproteobacteria</taxon>
        <taxon>Hyphomicrobiales</taxon>
        <taxon>Brucellaceae</taxon>
        <taxon>Brucella/Ochrobactrum group</taxon>
        <taxon>Brucella</taxon>
    </lineage>
</organism>
<evidence type="ECO:0000313" key="2">
    <source>
        <dbReference type="Proteomes" id="UP000016842"/>
    </source>
</evidence>
<name>U4VFY9_9HYPH</name>
<dbReference type="AlphaFoldDB" id="U4VFY9"/>
<sequence length="82" mass="8478">MQVAHGIDPTDIALLLSVPVSQYLNRLNRLNLDCSSAAADSQVKTRDAILARAEIRAWEILDGRPDAAASGSSGGGMAVSGA</sequence>
<gene>
    <name evidence="1" type="ORF">Q644_02895</name>
</gene>
<dbReference type="EMBL" id="ASXJ01000142">
    <property type="protein sequence ID" value="ERM01686.1"/>
    <property type="molecule type" value="Genomic_DNA"/>
</dbReference>
<accession>U4VFY9</accession>
<proteinExistence type="predicted"/>
<dbReference type="Proteomes" id="UP000016842">
    <property type="component" value="Unassembled WGS sequence"/>
</dbReference>
<reference evidence="1 2" key="1">
    <citation type="journal article" date="2014" name="FEMS Microbiol. Lett.">
        <title>Genome sequencing analysis reveals virulence-related gene content of Ochrobactrum intermedium strain 229E, a urease-positive strain isolated from the human gastric niche.</title>
        <authorList>
            <person name="Kulkarni G.J."/>
            <person name="Shetty S."/>
            <person name="Dharne M.S."/>
            <person name="Shouche Y.S."/>
        </authorList>
    </citation>
    <scope>NUCLEOTIDE SEQUENCE [LARGE SCALE GENOMIC DNA]</scope>
    <source>
        <strain evidence="1 2">229E</strain>
    </source>
</reference>
<evidence type="ECO:0000313" key="1">
    <source>
        <dbReference type="EMBL" id="ERM01686.1"/>
    </source>
</evidence>
<protein>
    <submittedName>
        <fullName evidence="1">Uncharacterized protein</fullName>
    </submittedName>
</protein>
<comment type="caution">
    <text evidence="1">The sequence shown here is derived from an EMBL/GenBank/DDBJ whole genome shotgun (WGS) entry which is preliminary data.</text>
</comment>